<feature type="domain" description="HTH araC/xylS-type" evidence="4">
    <location>
        <begin position="180"/>
        <end position="277"/>
    </location>
</feature>
<sequence length="282" mass="33178">MCNYEKRGYLAQQFKIFRIRDYLVPLKFHYHAFHKIILFISGSVTYTVEGKSYPLMPRDIIFVSAGEIHRPLPTGNELYERIVIYISPEILQKYSHSDENLAACFTSAAKHSSVMHLPPGKSHDLTFHVKKLEQNFYAKGFANDLYSEILFVEFMILLNRALLSHEIDEMHAAVYDKKVLPILKHINDNLFTDLSIDILSGKFFISKFHMMRRFKKATGYSIHQYITNKRLLRARAMIHSDIPLTKICFDCGFHDYSTFSRAFKDVFKQTPREYRRKLFLEQ</sequence>
<keyword evidence="3" id="KW-0804">Transcription</keyword>
<dbReference type="EMBL" id="JAUSUE010000004">
    <property type="protein sequence ID" value="MDQ0203148.1"/>
    <property type="molecule type" value="Genomic_DNA"/>
</dbReference>
<dbReference type="SUPFAM" id="SSF46689">
    <property type="entry name" value="Homeodomain-like"/>
    <property type="match status" value="2"/>
</dbReference>
<dbReference type="InterPro" id="IPR009057">
    <property type="entry name" value="Homeodomain-like_sf"/>
</dbReference>
<name>A0ABT9Y5N7_9FIRM</name>
<proteinExistence type="predicted"/>
<evidence type="ECO:0000313" key="5">
    <source>
        <dbReference type="EMBL" id="MDQ0203148.1"/>
    </source>
</evidence>
<dbReference type="RefSeq" id="WP_307223135.1">
    <property type="nucleotide sequence ID" value="NZ_CP116940.1"/>
</dbReference>
<dbReference type="PANTHER" id="PTHR43280">
    <property type="entry name" value="ARAC-FAMILY TRANSCRIPTIONAL REGULATOR"/>
    <property type="match status" value="1"/>
</dbReference>
<keyword evidence="6" id="KW-1185">Reference proteome</keyword>
<dbReference type="InterPro" id="IPR014710">
    <property type="entry name" value="RmlC-like_jellyroll"/>
</dbReference>
<accession>A0ABT9Y5N7</accession>
<dbReference type="Gene3D" id="1.10.10.60">
    <property type="entry name" value="Homeodomain-like"/>
    <property type="match status" value="2"/>
</dbReference>
<dbReference type="PROSITE" id="PS00041">
    <property type="entry name" value="HTH_ARAC_FAMILY_1"/>
    <property type="match status" value="1"/>
</dbReference>
<gene>
    <name evidence="5" type="ORF">J2S01_000855</name>
</gene>
<dbReference type="SMART" id="SM00342">
    <property type="entry name" value="HTH_ARAC"/>
    <property type="match status" value="1"/>
</dbReference>
<dbReference type="InterPro" id="IPR003313">
    <property type="entry name" value="AraC-bd"/>
</dbReference>
<comment type="caution">
    <text evidence="5">The sequence shown here is derived from an EMBL/GenBank/DDBJ whole genome shotgun (WGS) entry which is preliminary data.</text>
</comment>
<organism evidence="5 6">
    <name type="scientific">Pectinatus haikarae</name>
    <dbReference type="NCBI Taxonomy" id="349096"/>
    <lineage>
        <taxon>Bacteria</taxon>
        <taxon>Bacillati</taxon>
        <taxon>Bacillota</taxon>
        <taxon>Negativicutes</taxon>
        <taxon>Selenomonadales</taxon>
        <taxon>Selenomonadaceae</taxon>
        <taxon>Pectinatus</taxon>
    </lineage>
</organism>
<keyword evidence="1" id="KW-0805">Transcription regulation</keyword>
<dbReference type="InterPro" id="IPR018062">
    <property type="entry name" value="HTH_AraC-typ_CS"/>
</dbReference>
<reference evidence="5 6" key="1">
    <citation type="submission" date="2023-07" db="EMBL/GenBank/DDBJ databases">
        <title>Genomic Encyclopedia of Type Strains, Phase IV (KMG-IV): sequencing the most valuable type-strain genomes for metagenomic binning, comparative biology and taxonomic classification.</title>
        <authorList>
            <person name="Goeker M."/>
        </authorList>
    </citation>
    <scope>NUCLEOTIDE SEQUENCE [LARGE SCALE GENOMIC DNA]</scope>
    <source>
        <strain evidence="5 6">DSM 16980</strain>
    </source>
</reference>
<dbReference type="SUPFAM" id="SSF51215">
    <property type="entry name" value="Regulatory protein AraC"/>
    <property type="match status" value="1"/>
</dbReference>
<evidence type="ECO:0000313" key="6">
    <source>
        <dbReference type="Proteomes" id="UP001239167"/>
    </source>
</evidence>
<dbReference type="Proteomes" id="UP001239167">
    <property type="component" value="Unassembled WGS sequence"/>
</dbReference>
<dbReference type="InterPro" id="IPR018060">
    <property type="entry name" value="HTH_AraC"/>
</dbReference>
<dbReference type="Pfam" id="PF02311">
    <property type="entry name" value="AraC_binding"/>
    <property type="match status" value="1"/>
</dbReference>
<evidence type="ECO:0000256" key="2">
    <source>
        <dbReference type="ARBA" id="ARBA00023125"/>
    </source>
</evidence>
<protein>
    <submittedName>
        <fullName evidence="5">AraC-like DNA-binding protein/mannose-6-phosphate isomerase-like protein (Cupin superfamily)</fullName>
    </submittedName>
</protein>
<keyword evidence="2" id="KW-0238">DNA-binding</keyword>
<dbReference type="PROSITE" id="PS01124">
    <property type="entry name" value="HTH_ARAC_FAMILY_2"/>
    <property type="match status" value="1"/>
</dbReference>
<evidence type="ECO:0000256" key="1">
    <source>
        <dbReference type="ARBA" id="ARBA00023015"/>
    </source>
</evidence>
<dbReference type="PANTHER" id="PTHR43280:SF34">
    <property type="entry name" value="ARAC-FAMILY TRANSCRIPTIONAL REGULATOR"/>
    <property type="match status" value="1"/>
</dbReference>
<evidence type="ECO:0000256" key="3">
    <source>
        <dbReference type="ARBA" id="ARBA00023163"/>
    </source>
</evidence>
<dbReference type="Gene3D" id="2.60.120.10">
    <property type="entry name" value="Jelly Rolls"/>
    <property type="match status" value="1"/>
</dbReference>
<evidence type="ECO:0000259" key="4">
    <source>
        <dbReference type="PROSITE" id="PS01124"/>
    </source>
</evidence>
<dbReference type="InterPro" id="IPR037923">
    <property type="entry name" value="HTH-like"/>
</dbReference>
<dbReference type="Pfam" id="PF12833">
    <property type="entry name" value="HTH_18"/>
    <property type="match status" value="1"/>
</dbReference>